<dbReference type="Pfam" id="PF00561">
    <property type="entry name" value="Abhydrolase_1"/>
    <property type="match status" value="1"/>
</dbReference>
<evidence type="ECO:0000259" key="1">
    <source>
        <dbReference type="Pfam" id="PF00561"/>
    </source>
</evidence>
<evidence type="ECO:0000313" key="2">
    <source>
        <dbReference type="EMBL" id="GGM12593.1"/>
    </source>
</evidence>
<dbReference type="InterPro" id="IPR000073">
    <property type="entry name" value="AB_hydrolase_1"/>
</dbReference>
<dbReference type="Proteomes" id="UP000616499">
    <property type="component" value="Unassembled WGS sequence"/>
</dbReference>
<evidence type="ECO:0000313" key="3">
    <source>
        <dbReference type="Proteomes" id="UP000616499"/>
    </source>
</evidence>
<feature type="domain" description="AB hydrolase-1" evidence="1">
    <location>
        <begin position="63"/>
        <end position="170"/>
    </location>
</feature>
<dbReference type="Gene3D" id="3.40.50.1820">
    <property type="entry name" value="alpha/beta hydrolase"/>
    <property type="match status" value="1"/>
</dbReference>
<organism evidence="2 3">
    <name type="scientific">Pseudomonas asuensis</name>
    <dbReference type="NCBI Taxonomy" id="1825787"/>
    <lineage>
        <taxon>Bacteria</taxon>
        <taxon>Pseudomonadati</taxon>
        <taxon>Pseudomonadota</taxon>
        <taxon>Gammaproteobacteria</taxon>
        <taxon>Pseudomonadales</taxon>
        <taxon>Pseudomonadaceae</taxon>
        <taxon>Pseudomonas</taxon>
    </lineage>
</organism>
<gene>
    <name evidence="2" type="ORF">GCM10009425_24420</name>
</gene>
<dbReference type="InterPro" id="IPR029058">
    <property type="entry name" value="AB_hydrolase_fold"/>
</dbReference>
<keyword evidence="3" id="KW-1185">Reference proteome</keyword>
<dbReference type="SUPFAM" id="SSF53474">
    <property type="entry name" value="alpha/beta-Hydrolases"/>
    <property type="match status" value="1"/>
</dbReference>
<protein>
    <submittedName>
        <fullName evidence="2">Lipase</fullName>
    </submittedName>
</protein>
<reference evidence="3" key="1">
    <citation type="journal article" date="2019" name="Int. J. Syst. Evol. Microbiol.">
        <title>The Global Catalogue of Microorganisms (GCM) 10K type strain sequencing project: providing services to taxonomists for standard genome sequencing and annotation.</title>
        <authorList>
            <consortium name="The Broad Institute Genomics Platform"/>
            <consortium name="The Broad Institute Genome Sequencing Center for Infectious Disease"/>
            <person name="Wu L."/>
            <person name="Ma J."/>
        </authorList>
    </citation>
    <scope>NUCLEOTIDE SEQUENCE [LARGE SCALE GENOMIC DNA]</scope>
    <source>
        <strain evidence="3">JCM 13501</strain>
    </source>
</reference>
<comment type="caution">
    <text evidence="2">The sequence shown here is derived from an EMBL/GenBank/DDBJ whole genome shotgun (WGS) entry which is preliminary data.</text>
</comment>
<sequence>MTGYLFEHGVAQKFTEFVTFNETVVNKEAYPKRNNRNLQGPTVDWSVSNLGSVMSEHQHLTRYPLVLVHGLLGFVEIAGYPYWYGIVSALESIGVRVYPVRLSGAHSNEVKGEQLLALIEDIVRDSGAERVNLIGHSQGALTARYAAAIRPERVASVTSVAGPNHGSELADMLQYSMRTSSLKAHMAAEYVQCMAKFMAFLDRSNGYPQSAIASHDSLTTEGMAAFNDKYPQGLPSTWGGEGAPVVNDVHYYSWSGILVPELTDRGANRLDPTHSMCVRLSRCFELEADQNDGFVGRFSSHLGKVIRSDYPLDHLDIINQLAGALGHGVNPVALYTEHAFRLKADGL</sequence>
<name>A0ABQ2GUP9_9PSED</name>
<accession>A0ABQ2GUP9</accession>
<proteinExistence type="predicted"/>
<dbReference type="EMBL" id="BMNW01000005">
    <property type="protein sequence ID" value="GGM12593.1"/>
    <property type="molecule type" value="Genomic_DNA"/>
</dbReference>